<gene>
    <name evidence="1" type="primary">priC</name>
    <name evidence="1" type="ORF">ABUE30_03440</name>
</gene>
<keyword evidence="2" id="KW-1185">Reference proteome</keyword>
<accession>A0ABW9G390</accession>
<proteinExistence type="predicted"/>
<name>A0ABW9G390_9GAMM</name>
<reference evidence="1 2" key="1">
    <citation type="journal article" date="2013" name="Int. J. Syst. Evol. Microbiol.">
        <title>Celerinatantimonas yamalensis sp. nov., a cold-adapted diazotrophic bacterium from a cold permafrost brine.</title>
        <authorList>
            <person name="Shcherbakova V."/>
            <person name="Chuvilskaya N."/>
            <person name="Rivkina E."/>
            <person name="Demidov N."/>
            <person name="Uchaeva V."/>
            <person name="Suetin S."/>
            <person name="Suzina N."/>
            <person name="Gilichinsky D."/>
        </authorList>
    </citation>
    <scope>NUCLEOTIDE SEQUENCE [LARGE SCALE GENOMIC DNA]</scope>
    <source>
        <strain evidence="1 2">C7</strain>
    </source>
</reference>
<dbReference type="EMBL" id="JBEQCT010000001">
    <property type="protein sequence ID" value="MFM2484126.1"/>
    <property type="molecule type" value="Genomic_DNA"/>
</dbReference>
<dbReference type="Pfam" id="PF07445">
    <property type="entry name" value="PriC"/>
    <property type="match status" value="1"/>
</dbReference>
<sequence>MASWVLADINKLEQQLRLLHQQAQEKDSQGIYHAYQVLGRKDERFHCMSDQFVDYADELSADLVRLQQLQKKTQDIELLKHYCDQLCGKFVMLQTTLQKLRPKELTTYKKVEAWQEQLKKAANSGHLSELYAKLEQQKVFEERLTTQIEQQIRQLNKSQSIEQSAQLQQNILDLKQRHGRCQRATWQIEQLISQKQSRY</sequence>
<comment type="caution">
    <text evidence="1">The sequence shown here is derived from an EMBL/GenBank/DDBJ whole genome shotgun (WGS) entry which is preliminary data.</text>
</comment>
<dbReference type="RefSeq" id="WP_408622264.1">
    <property type="nucleotide sequence ID" value="NZ_JBEQCT010000001.1"/>
</dbReference>
<evidence type="ECO:0000313" key="1">
    <source>
        <dbReference type="EMBL" id="MFM2484126.1"/>
    </source>
</evidence>
<dbReference type="Proteomes" id="UP001629953">
    <property type="component" value="Unassembled WGS sequence"/>
</dbReference>
<dbReference type="InterPro" id="IPR010890">
    <property type="entry name" value="PriC"/>
</dbReference>
<organism evidence="1 2">
    <name type="scientific">Celerinatantimonas yamalensis</name>
    <dbReference type="NCBI Taxonomy" id="559956"/>
    <lineage>
        <taxon>Bacteria</taxon>
        <taxon>Pseudomonadati</taxon>
        <taxon>Pseudomonadota</taxon>
        <taxon>Gammaproteobacteria</taxon>
        <taxon>Celerinatantimonadaceae</taxon>
        <taxon>Celerinatantimonas</taxon>
    </lineage>
</organism>
<protein>
    <submittedName>
        <fullName evidence="1">Primosomal replication protein PriC</fullName>
    </submittedName>
</protein>
<evidence type="ECO:0000313" key="2">
    <source>
        <dbReference type="Proteomes" id="UP001629953"/>
    </source>
</evidence>